<dbReference type="PANTHER" id="PTHR22981">
    <property type="entry name" value="3-HYDROXYISOBUTYRATE DEHYDROGENASE-RELATED"/>
    <property type="match status" value="1"/>
</dbReference>
<keyword evidence="6" id="KW-0520">NAD</keyword>
<evidence type="ECO:0000259" key="10">
    <source>
        <dbReference type="PROSITE" id="PS50102"/>
    </source>
</evidence>
<dbReference type="Pfam" id="PF14833">
    <property type="entry name" value="NAD_binding_11"/>
    <property type="match status" value="1"/>
</dbReference>
<protein>
    <recommendedName>
        <fullName evidence="3">3-hydroxyisobutyrate dehydrogenase</fullName>
        <ecNumber evidence="3">1.1.1.31</ecNumber>
    </recommendedName>
</protein>
<evidence type="ECO:0000256" key="7">
    <source>
        <dbReference type="ARBA" id="ARBA00049197"/>
    </source>
</evidence>
<keyword evidence="5" id="KW-0560">Oxidoreductase</keyword>
<dbReference type="PROSITE" id="PS50102">
    <property type="entry name" value="RRM"/>
    <property type="match status" value="2"/>
</dbReference>
<feature type="domain" description="RRM" evidence="10">
    <location>
        <begin position="691"/>
        <end position="775"/>
    </location>
</feature>
<dbReference type="PANTHER" id="PTHR22981:SF7">
    <property type="entry name" value="3-HYDROXYISOBUTYRATE DEHYDROGENASE, MITOCHONDRIAL"/>
    <property type="match status" value="1"/>
</dbReference>
<feature type="compositionally biased region" description="Low complexity" evidence="9">
    <location>
        <begin position="988"/>
        <end position="1020"/>
    </location>
</feature>
<evidence type="ECO:0000256" key="1">
    <source>
        <dbReference type="ARBA" id="ARBA00005109"/>
    </source>
</evidence>
<name>A0A1E3BGS1_ASPCR</name>
<dbReference type="STRING" id="573508.A0A1E3BGS1"/>
<dbReference type="Pfam" id="PF03446">
    <property type="entry name" value="NAD_binding_2"/>
    <property type="match status" value="1"/>
</dbReference>
<evidence type="ECO:0000313" key="11">
    <source>
        <dbReference type="EMBL" id="ODM20162.1"/>
    </source>
</evidence>
<keyword evidence="12" id="KW-1185">Reference proteome</keyword>
<dbReference type="SUPFAM" id="SSF51735">
    <property type="entry name" value="NAD(P)-binding Rossmann-fold domains"/>
    <property type="match status" value="1"/>
</dbReference>
<keyword evidence="8" id="KW-0694">RNA-binding</keyword>
<evidence type="ECO:0000256" key="2">
    <source>
        <dbReference type="ARBA" id="ARBA00006013"/>
    </source>
</evidence>
<dbReference type="SUPFAM" id="SSF54928">
    <property type="entry name" value="RNA-binding domain, RBD"/>
    <property type="match status" value="2"/>
</dbReference>
<evidence type="ECO:0000256" key="5">
    <source>
        <dbReference type="ARBA" id="ARBA00023002"/>
    </source>
</evidence>
<dbReference type="InterPro" id="IPR008927">
    <property type="entry name" value="6-PGluconate_DH-like_C_sf"/>
</dbReference>
<evidence type="ECO:0000256" key="8">
    <source>
        <dbReference type="PROSITE-ProRule" id="PRU00176"/>
    </source>
</evidence>
<evidence type="ECO:0000313" key="12">
    <source>
        <dbReference type="Proteomes" id="UP000094569"/>
    </source>
</evidence>
<dbReference type="Proteomes" id="UP000094569">
    <property type="component" value="Unassembled WGS sequence"/>
</dbReference>
<dbReference type="InterPro" id="IPR013328">
    <property type="entry name" value="6PGD_dom2"/>
</dbReference>
<dbReference type="Gene3D" id="3.30.70.330">
    <property type="match status" value="2"/>
</dbReference>
<dbReference type="InterPro" id="IPR006115">
    <property type="entry name" value="6PGDH_NADP-bd"/>
</dbReference>
<dbReference type="PROSITE" id="PS00895">
    <property type="entry name" value="3_HYDROXYISOBUT_DH"/>
    <property type="match status" value="1"/>
</dbReference>
<dbReference type="AlphaFoldDB" id="A0A1E3BGS1"/>
<dbReference type="InterPro" id="IPR012677">
    <property type="entry name" value="Nucleotide-bd_a/b_plait_sf"/>
</dbReference>
<dbReference type="InterPro" id="IPR000504">
    <property type="entry name" value="RRM_dom"/>
</dbReference>
<dbReference type="InterPro" id="IPR002204">
    <property type="entry name" value="3-OH-isobutyrate_DH-rel_CS"/>
</dbReference>
<dbReference type="EC" id="1.1.1.31" evidence="3"/>
<reference evidence="11 12" key="1">
    <citation type="journal article" date="2016" name="BMC Genomics">
        <title>Comparative genomic and transcriptomic analyses of the Fuzhuan brick tea-fermentation fungus Aspergillus cristatus.</title>
        <authorList>
            <person name="Ge Y."/>
            <person name="Wang Y."/>
            <person name="Liu Y."/>
            <person name="Tan Y."/>
            <person name="Ren X."/>
            <person name="Zhang X."/>
            <person name="Hyde K.D."/>
            <person name="Liu Y."/>
            <person name="Liu Z."/>
        </authorList>
    </citation>
    <scope>NUCLEOTIDE SEQUENCE [LARGE SCALE GENOMIC DNA]</scope>
    <source>
        <strain evidence="11 12">GZAAS20.1005</strain>
    </source>
</reference>
<dbReference type="FunFam" id="3.30.70.330:FF:000323">
    <property type="entry name" value="RNA binding protein MSSP-2"/>
    <property type="match status" value="1"/>
</dbReference>
<comment type="catalytic activity">
    <reaction evidence="7">
        <text>3-hydroxy-2-methylpropanoate + NAD(+) = 2-methyl-3-oxopropanoate + NADH + H(+)</text>
        <dbReference type="Rhea" id="RHEA:17681"/>
        <dbReference type="ChEBI" id="CHEBI:11805"/>
        <dbReference type="ChEBI" id="CHEBI:15378"/>
        <dbReference type="ChEBI" id="CHEBI:57540"/>
        <dbReference type="ChEBI" id="CHEBI:57700"/>
        <dbReference type="ChEBI" id="CHEBI:57945"/>
        <dbReference type="EC" id="1.1.1.31"/>
    </reaction>
</comment>
<dbReference type="SMART" id="SM00360">
    <property type="entry name" value="RRM"/>
    <property type="match status" value="2"/>
</dbReference>
<organism evidence="11 12">
    <name type="scientific">Aspergillus cristatus</name>
    <name type="common">Chinese Fuzhuan brick tea-fermentation fungus</name>
    <name type="synonym">Eurotium cristatum</name>
    <dbReference type="NCBI Taxonomy" id="573508"/>
    <lineage>
        <taxon>Eukaryota</taxon>
        <taxon>Fungi</taxon>
        <taxon>Dikarya</taxon>
        <taxon>Ascomycota</taxon>
        <taxon>Pezizomycotina</taxon>
        <taxon>Eurotiomycetes</taxon>
        <taxon>Eurotiomycetidae</taxon>
        <taxon>Eurotiales</taxon>
        <taxon>Aspergillaceae</taxon>
        <taxon>Aspergillus</taxon>
        <taxon>Aspergillus subgen. Aspergillus</taxon>
    </lineage>
</organism>
<feature type="compositionally biased region" description="Polar residues" evidence="9">
    <location>
        <begin position="411"/>
        <end position="435"/>
    </location>
</feature>
<dbReference type="FunFam" id="1.10.1040.10:FF:000006">
    <property type="entry name" value="3-hydroxyisobutyrate dehydrogenase"/>
    <property type="match status" value="1"/>
</dbReference>
<dbReference type="SUPFAM" id="SSF48179">
    <property type="entry name" value="6-phosphogluconate dehydrogenase C-terminal domain-like"/>
    <property type="match status" value="1"/>
</dbReference>
<dbReference type="GO" id="GO:0006574">
    <property type="term" value="P:L-valine catabolic process"/>
    <property type="evidence" value="ECO:0007669"/>
    <property type="project" value="TreeGrafter"/>
</dbReference>
<dbReference type="Gene3D" id="1.10.1040.10">
    <property type="entry name" value="N-(1-d-carboxylethyl)-l-norvaline Dehydrogenase, domain 2"/>
    <property type="match status" value="1"/>
</dbReference>
<feature type="region of interest" description="Disordered" evidence="9">
    <location>
        <begin position="411"/>
        <end position="453"/>
    </location>
</feature>
<feature type="compositionally biased region" description="Polar residues" evidence="9">
    <location>
        <begin position="969"/>
        <end position="982"/>
    </location>
</feature>
<feature type="region of interest" description="Disordered" evidence="9">
    <location>
        <begin position="931"/>
        <end position="1034"/>
    </location>
</feature>
<comment type="similarity">
    <text evidence="2">Belongs to the HIBADH-related family. 3-hydroxyisobutyrate dehydrogenase subfamily.</text>
</comment>
<comment type="pathway">
    <text evidence="1">Amino-acid degradation; L-valine degradation.</text>
</comment>
<feature type="region of interest" description="Disordered" evidence="9">
    <location>
        <begin position="580"/>
        <end position="607"/>
    </location>
</feature>
<feature type="domain" description="RRM" evidence="10">
    <location>
        <begin position="779"/>
        <end position="857"/>
    </location>
</feature>
<dbReference type="OrthoDB" id="271725at2759"/>
<keyword evidence="4" id="KW-0101">Branched-chain amino acid catabolism</keyword>
<dbReference type="EMBL" id="JXNT01000004">
    <property type="protein sequence ID" value="ODM20162.1"/>
    <property type="molecule type" value="Genomic_DNA"/>
</dbReference>
<dbReference type="GO" id="GO:0008442">
    <property type="term" value="F:3-hydroxyisobutyrate dehydrogenase activity"/>
    <property type="evidence" value="ECO:0007669"/>
    <property type="project" value="UniProtKB-EC"/>
</dbReference>
<dbReference type="Gene3D" id="3.40.50.720">
    <property type="entry name" value="NAD(P)-binding Rossmann-like Domain"/>
    <property type="match status" value="1"/>
</dbReference>
<dbReference type="VEuPathDB" id="FungiDB:SI65_05150"/>
<evidence type="ECO:0000256" key="6">
    <source>
        <dbReference type="ARBA" id="ARBA00023027"/>
    </source>
</evidence>
<dbReference type="GO" id="GO:0050661">
    <property type="term" value="F:NADP binding"/>
    <property type="evidence" value="ECO:0007669"/>
    <property type="project" value="InterPro"/>
</dbReference>
<dbReference type="GO" id="GO:0051287">
    <property type="term" value="F:NAD binding"/>
    <property type="evidence" value="ECO:0007669"/>
    <property type="project" value="InterPro"/>
</dbReference>
<feature type="compositionally biased region" description="Low complexity" evidence="9">
    <location>
        <begin position="587"/>
        <end position="602"/>
    </location>
</feature>
<proteinExistence type="inferred from homology"/>
<dbReference type="InterPro" id="IPR035979">
    <property type="entry name" value="RBD_domain_sf"/>
</dbReference>
<comment type="caution">
    <text evidence="11">The sequence shown here is derived from an EMBL/GenBank/DDBJ whole genome shotgun (WGS) entry which is preliminary data.</text>
</comment>
<evidence type="ECO:0000256" key="9">
    <source>
        <dbReference type="SAM" id="MobiDB-lite"/>
    </source>
</evidence>
<feature type="compositionally biased region" description="Polar residues" evidence="9">
    <location>
        <begin position="939"/>
        <end position="957"/>
    </location>
</feature>
<sequence>MSLSSGLSLPFRRLHASKPLCSVLRTQSPALLSRAFSTTLKRDASWGFIGLGQMGYNMAKNLRAKIPAADTLVIRDVNEDVMERFVEEARETAKSAGAAEDAYKVEIAGCAREVAEKSTVTITSLPEPQHVKNVFHSILKPGELPALEKERLFIDTSTIDPVSTKEVANAIHTVSAGRFVDAPMSGGVVGARAGTLSFMFGACSTDGELIERVQSVLLLMGKKAWHLGGPGAGVSGKLANNYILGINNIAAAEAMNLGVRWGLDPKTLADMINSSTGRCWPTEVNNPVPGVVETAAASRGYEGGFGVSLMHKDLRLALTAAKESGTPLVLGDEAQRVYNDVEEAHRGKDFSVVYKWLQEKSQYTLGWYLAFAGYPPVVLLSTLIVLRARWSVCYSIRSFRDPLFRTATMQLPTQQQTASTDSVPASNGQPGQFPNENHAPYTPGYQQIPPVNNRDANGQTLPHLFAGLSLHNQRPGAKIGPMKGNLPLAVAPFDLSGARTMYNGQFVYLPNGALANGPLFNGMPQVPSFAPTLPGHEQLGQFPYLSTGMYPSVNPGCSVVPGAIPGYPLPCLVNGEVQDQTGQKKNSWSSSEESKTSAPASSDAQPEYYANSTVPSVEGSNIPNYPYSIPQQLGPACLPLQMMKTPTGYALQDLEALTQQEPSIPRAVPAMWTNPSEMTLAKCLENREGITNVYIRGFLPETTDEMLHDYASRFGKIDRCKAIVDLDSGLCKGFGFVQYFNFESCENCIRGFFYLGYQASFAQKSRNSRLKDLEDKMSTNIYCTNLPIDWTEADLRNHFEPYRVVSEKISRDEKTGVSKEVGFARFETRDIAEKVLGEFHNVVAGDGVKLLLRFADTKAQKMLKHQSNERRAYRAGEYSYSVEVVQGSTPSPSLHRLRQTASHISPNSQLSYTSPLGVGSTWTPATSISPSCALVKNPASGTRFNPRSTRNSPNTLEDTPVYRGRLPSVNRNGLSDNISAGSGKSVLPSTPCSQSKSQSKSESCSPQKQHTRSGSASPSSSREEVIVCSPRSLI</sequence>
<dbReference type="GO" id="GO:0005739">
    <property type="term" value="C:mitochondrion"/>
    <property type="evidence" value="ECO:0007669"/>
    <property type="project" value="TreeGrafter"/>
</dbReference>
<dbReference type="GO" id="GO:0003723">
    <property type="term" value="F:RNA binding"/>
    <property type="evidence" value="ECO:0007669"/>
    <property type="project" value="UniProtKB-UniRule"/>
</dbReference>
<gene>
    <name evidence="11" type="ORF">SI65_05150</name>
</gene>
<dbReference type="InterPro" id="IPR029154">
    <property type="entry name" value="HIBADH-like_NADP-bd"/>
</dbReference>
<dbReference type="InterPro" id="IPR036291">
    <property type="entry name" value="NAD(P)-bd_dom_sf"/>
</dbReference>
<accession>A0A1E3BGS1</accession>
<dbReference type="FunFam" id="3.40.50.720:FF:000630">
    <property type="entry name" value="3-hydroxyisobutyrate dehydrogenase"/>
    <property type="match status" value="1"/>
</dbReference>
<dbReference type="Pfam" id="PF00076">
    <property type="entry name" value="RRM_1"/>
    <property type="match status" value="2"/>
</dbReference>
<evidence type="ECO:0000256" key="4">
    <source>
        <dbReference type="ARBA" id="ARBA00022456"/>
    </source>
</evidence>
<evidence type="ECO:0000256" key="3">
    <source>
        <dbReference type="ARBA" id="ARBA00012991"/>
    </source>
</evidence>